<reference evidence="6" key="1">
    <citation type="journal article" date="2016" name="Nat. Commun.">
        <title>The Gonium pectorale genome demonstrates co-option of cell cycle regulation during the evolution of multicellularity.</title>
        <authorList>
            <person name="Hanschen E.R."/>
            <person name="Marriage T.N."/>
            <person name="Ferris P.J."/>
            <person name="Hamaji T."/>
            <person name="Toyoda A."/>
            <person name="Fujiyama A."/>
            <person name="Neme R."/>
            <person name="Noguchi H."/>
            <person name="Minakuchi Y."/>
            <person name="Suzuki M."/>
            <person name="Kawai-Toyooka H."/>
            <person name="Smith D.R."/>
            <person name="Sparks H."/>
            <person name="Anderson J."/>
            <person name="Bakaric R."/>
            <person name="Luria V."/>
            <person name="Karger A."/>
            <person name="Kirschner M.W."/>
            <person name="Durand P.M."/>
            <person name="Michod R.E."/>
            <person name="Nozaki H."/>
            <person name="Olson B.J."/>
        </authorList>
    </citation>
    <scope>NUCLEOTIDE SEQUENCE [LARGE SCALE GENOMIC DNA]</scope>
    <source>
        <strain evidence="6">NIES-2863</strain>
    </source>
</reference>
<proteinExistence type="predicted"/>
<evidence type="ECO:0000313" key="6">
    <source>
        <dbReference type="Proteomes" id="UP000075714"/>
    </source>
</evidence>
<dbReference type="EC" id="1.6.5.2" evidence="1"/>
<comment type="catalytic activity">
    <reaction evidence="3">
        <text>a quinone + NADPH + H(+) = a quinol + NADP(+)</text>
        <dbReference type="Rhea" id="RHEA:46164"/>
        <dbReference type="ChEBI" id="CHEBI:15378"/>
        <dbReference type="ChEBI" id="CHEBI:24646"/>
        <dbReference type="ChEBI" id="CHEBI:57783"/>
        <dbReference type="ChEBI" id="CHEBI:58349"/>
        <dbReference type="ChEBI" id="CHEBI:132124"/>
        <dbReference type="EC" id="1.6.5.2"/>
    </reaction>
</comment>
<comment type="catalytic activity">
    <reaction evidence="2">
        <text>a quinone + NADH + H(+) = a quinol + NAD(+)</text>
        <dbReference type="Rhea" id="RHEA:46160"/>
        <dbReference type="ChEBI" id="CHEBI:15378"/>
        <dbReference type="ChEBI" id="CHEBI:24646"/>
        <dbReference type="ChEBI" id="CHEBI:57540"/>
        <dbReference type="ChEBI" id="CHEBI:57945"/>
        <dbReference type="ChEBI" id="CHEBI:132124"/>
        <dbReference type="EC" id="1.6.5.2"/>
    </reaction>
</comment>
<evidence type="ECO:0000259" key="4">
    <source>
        <dbReference type="Pfam" id="PF03358"/>
    </source>
</evidence>
<dbReference type="Proteomes" id="UP000075714">
    <property type="component" value="Unassembled WGS sequence"/>
</dbReference>
<dbReference type="AlphaFoldDB" id="A0A150GQ92"/>
<dbReference type="EMBL" id="LSYV01000012">
    <property type="protein sequence ID" value="KXZ51912.1"/>
    <property type="molecule type" value="Genomic_DNA"/>
</dbReference>
<dbReference type="SUPFAM" id="SSF52218">
    <property type="entry name" value="Flavoproteins"/>
    <property type="match status" value="1"/>
</dbReference>
<protein>
    <recommendedName>
        <fullName evidence="1">NAD(P)H dehydrogenase (quinone)</fullName>
        <ecNumber evidence="1">1.6.5.2</ecNumber>
    </recommendedName>
</protein>
<evidence type="ECO:0000256" key="1">
    <source>
        <dbReference type="ARBA" id="ARBA00012648"/>
    </source>
</evidence>
<dbReference type="GO" id="GO:0003955">
    <property type="term" value="F:NAD(P)H dehydrogenase (quinone) activity"/>
    <property type="evidence" value="ECO:0007669"/>
    <property type="project" value="UniProtKB-EC"/>
</dbReference>
<sequence>MATVRLQCMAKASMRVNRATHPRASCVRAVASASVAPIHIVGISGSPRKSSVHTGMLRAAARTLPAGATLEIVDLGGLPIYNDDLWQASGCV</sequence>
<evidence type="ECO:0000313" key="5">
    <source>
        <dbReference type="EMBL" id="KXZ51912.1"/>
    </source>
</evidence>
<dbReference type="Pfam" id="PF03358">
    <property type="entry name" value="FMN_red"/>
    <property type="match status" value="1"/>
</dbReference>
<dbReference type="STRING" id="33097.A0A150GQ92"/>
<accession>A0A150GQ92</accession>
<keyword evidence="6" id="KW-1185">Reference proteome</keyword>
<dbReference type="Gene3D" id="3.40.50.360">
    <property type="match status" value="1"/>
</dbReference>
<evidence type="ECO:0000256" key="3">
    <source>
        <dbReference type="ARBA" id="ARBA00048983"/>
    </source>
</evidence>
<name>A0A150GQ92_GONPE</name>
<comment type="caution">
    <text evidence="5">The sequence shown here is derived from an EMBL/GenBank/DDBJ whole genome shotgun (WGS) entry which is preliminary data.</text>
</comment>
<dbReference type="InterPro" id="IPR029039">
    <property type="entry name" value="Flavoprotein-like_sf"/>
</dbReference>
<dbReference type="OrthoDB" id="68575at2759"/>
<gene>
    <name evidence="5" type="ORF">GPECTOR_11g4</name>
</gene>
<organism evidence="5 6">
    <name type="scientific">Gonium pectorale</name>
    <name type="common">Green alga</name>
    <dbReference type="NCBI Taxonomy" id="33097"/>
    <lineage>
        <taxon>Eukaryota</taxon>
        <taxon>Viridiplantae</taxon>
        <taxon>Chlorophyta</taxon>
        <taxon>core chlorophytes</taxon>
        <taxon>Chlorophyceae</taxon>
        <taxon>CS clade</taxon>
        <taxon>Chlamydomonadales</taxon>
        <taxon>Volvocaceae</taxon>
        <taxon>Gonium</taxon>
    </lineage>
</organism>
<dbReference type="InterPro" id="IPR005025">
    <property type="entry name" value="FMN_Rdtase-like_dom"/>
</dbReference>
<evidence type="ECO:0000256" key="2">
    <source>
        <dbReference type="ARBA" id="ARBA00047678"/>
    </source>
</evidence>
<feature type="domain" description="NADPH-dependent FMN reductase-like" evidence="4">
    <location>
        <begin position="39"/>
        <end position="86"/>
    </location>
</feature>